<dbReference type="GeneID" id="19304239"/>
<dbReference type="InterPro" id="IPR036188">
    <property type="entry name" value="FAD/NAD-bd_sf"/>
</dbReference>
<dbReference type="InterPro" id="IPR002938">
    <property type="entry name" value="FAD-bd"/>
</dbReference>
<keyword evidence="5" id="KW-0503">Monooxygenase</keyword>
<protein>
    <submittedName>
        <fullName evidence="8">FAD/NAD P-binding domain-containing protein</fullName>
    </submittedName>
</protein>
<dbReference type="eggNOG" id="ENOG502SGA7">
    <property type="taxonomic scope" value="Eukaryota"/>
</dbReference>
<evidence type="ECO:0000256" key="5">
    <source>
        <dbReference type="ARBA" id="ARBA00023033"/>
    </source>
</evidence>
<dbReference type="RefSeq" id="XP_007867316.1">
    <property type="nucleotide sequence ID" value="XM_007869125.1"/>
</dbReference>
<dbReference type="OrthoDB" id="5428495at2759"/>
<dbReference type="PROSITE" id="PS51257">
    <property type="entry name" value="PROKAR_LIPOPROTEIN"/>
    <property type="match status" value="1"/>
</dbReference>
<dbReference type="InterPro" id="IPR050493">
    <property type="entry name" value="FAD-dep_Monooxygenase_BioMet"/>
</dbReference>
<dbReference type="Proteomes" id="UP000030669">
    <property type="component" value="Unassembled WGS sequence"/>
</dbReference>
<keyword evidence="6" id="KW-1133">Transmembrane helix</keyword>
<dbReference type="AlphaFoldDB" id="S7Q320"/>
<dbReference type="Pfam" id="PF01494">
    <property type="entry name" value="FAD_binding_3"/>
    <property type="match status" value="1"/>
</dbReference>
<name>S7Q320_GLOTA</name>
<dbReference type="EMBL" id="KB469304">
    <property type="protein sequence ID" value="EPQ53947.1"/>
    <property type="molecule type" value="Genomic_DNA"/>
</dbReference>
<dbReference type="KEGG" id="gtr:GLOTRDRAFT_139408"/>
<evidence type="ECO:0000259" key="7">
    <source>
        <dbReference type="Pfam" id="PF01494"/>
    </source>
</evidence>
<dbReference type="STRING" id="670483.S7Q320"/>
<gene>
    <name evidence="8" type="ORF">GLOTRDRAFT_139408</name>
</gene>
<dbReference type="GO" id="GO:0071949">
    <property type="term" value="F:FAD binding"/>
    <property type="evidence" value="ECO:0007669"/>
    <property type="project" value="InterPro"/>
</dbReference>
<dbReference type="PANTHER" id="PTHR13789">
    <property type="entry name" value="MONOOXYGENASE"/>
    <property type="match status" value="1"/>
</dbReference>
<keyword evidence="2" id="KW-0285">Flavoprotein</keyword>
<dbReference type="PRINTS" id="PR00420">
    <property type="entry name" value="RNGMNOXGNASE"/>
</dbReference>
<evidence type="ECO:0000256" key="2">
    <source>
        <dbReference type="ARBA" id="ARBA00022630"/>
    </source>
</evidence>
<dbReference type="PANTHER" id="PTHR13789:SF147">
    <property type="entry name" value="PUTATIVE (AFU_ORTHOLOGUE AFUA_2G01950)-RELATED"/>
    <property type="match status" value="1"/>
</dbReference>
<comment type="similarity">
    <text evidence="1">Belongs to the paxM FAD-dependent monooxygenase family.</text>
</comment>
<sequence>MAVRASIQAVPRLTIDFIIIGGGIAGLACALALRRIGHRVLVLEKDDGTDQVKVAGGCRLPPNMSKILKYWGFEPQLRDISVVSGATFLSIYETGFLLGTHVWDQEVLKEAGGEFVFCHHADLRSMLREAAERAGAQIRDRAQVVSIDPTNRTVTLASTEVISGDVIIGADGPSGISRELLAGGQSLNGPARHAFYNTVVPGDKIRNDPELRYFVEQEHHTQFVWFGDGHSVLLYPVGGQEDFAMNIYAPDDGEGDGSWEDSVPISRLREVMRTSEKRLQKLATLAAAPARLRVIEQGELEDWVHNDGRLLLIGEAAHTLPPGSIQGSAMGLEDAAVLAKLFSHLKSEDQIPNFLYAFQDLRQNRCSGVLKQEMGNLMFMAMPPCPMQEARDRSMREKHEAGLNVLGNSSGGDSNSEQWEEIKELWGYNAEDEADNWWVEWGVLRERAKERARELNASQLSNGNVSN</sequence>
<accession>S7Q320</accession>
<reference evidence="8 9" key="1">
    <citation type="journal article" date="2012" name="Science">
        <title>The Paleozoic origin of enzymatic lignin decomposition reconstructed from 31 fungal genomes.</title>
        <authorList>
            <person name="Floudas D."/>
            <person name="Binder M."/>
            <person name="Riley R."/>
            <person name="Barry K."/>
            <person name="Blanchette R.A."/>
            <person name="Henrissat B."/>
            <person name="Martinez A.T."/>
            <person name="Otillar R."/>
            <person name="Spatafora J.W."/>
            <person name="Yadav J.S."/>
            <person name="Aerts A."/>
            <person name="Benoit I."/>
            <person name="Boyd A."/>
            <person name="Carlson A."/>
            <person name="Copeland A."/>
            <person name="Coutinho P.M."/>
            <person name="de Vries R.P."/>
            <person name="Ferreira P."/>
            <person name="Findley K."/>
            <person name="Foster B."/>
            <person name="Gaskell J."/>
            <person name="Glotzer D."/>
            <person name="Gorecki P."/>
            <person name="Heitman J."/>
            <person name="Hesse C."/>
            <person name="Hori C."/>
            <person name="Igarashi K."/>
            <person name="Jurgens J.A."/>
            <person name="Kallen N."/>
            <person name="Kersten P."/>
            <person name="Kohler A."/>
            <person name="Kuees U."/>
            <person name="Kumar T.K.A."/>
            <person name="Kuo A."/>
            <person name="LaButti K."/>
            <person name="Larrondo L.F."/>
            <person name="Lindquist E."/>
            <person name="Ling A."/>
            <person name="Lombard V."/>
            <person name="Lucas S."/>
            <person name="Lundell T."/>
            <person name="Martin R."/>
            <person name="McLaughlin D.J."/>
            <person name="Morgenstern I."/>
            <person name="Morin E."/>
            <person name="Murat C."/>
            <person name="Nagy L.G."/>
            <person name="Nolan M."/>
            <person name="Ohm R.A."/>
            <person name="Patyshakuliyeva A."/>
            <person name="Rokas A."/>
            <person name="Ruiz-Duenas F.J."/>
            <person name="Sabat G."/>
            <person name="Salamov A."/>
            <person name="Samejima M."/>
            <person name="Schmutz J."/>
            <person name="Slot J.C."/>
            <person name="St John F."/>
            <person name="Stenlid J."/>
            <person name="Sun H."/>
            <person name="Sun S."/>
            <person name="Syed K."/>
            <person name="Tsang A."/>
            <person name="Wiebenga A."/>
            <person name="Young D."/>
            <person name="Pisabarro A."/>
            <person name="Eastwood D.C."/>
            <person name="Martin F."/>
            <person name="Cullen D."/>
            <person name="Grigoriev I.V."/>
            <person name="Hibbett D.S."/>
        </authorList>
    </citation>
    <scope>NUCLEOTIDE SEQUENCE [LARGE SCALE GENOMIC DNA]</scope>
    <source>
        <strain evidence="8 9">ATCC 11539</strain>
    </source>
</reference>
<feature type="domain" description="FAD-binding" evidence="7">
    <location>
        <begin position="16"/>
        <end position="366"/>
    </location>
</feature>
<feature type="transmembrane region" description="Helical" evidence="6">
    <location>
        <begin position="13"/>
        <end position="33"/>
    </location>
</feature>
<keyword evidence="6" id="KW-0812">Transmembrane</keyword>
<keyword evidence="9" id="KW-1185">Reference proteome</keyword>
<keyword evidence="4" id="KW-0560">Oxidoreductase</keyword>
<dbReference type="Gene3D" id="3.50.50.60">
    <property type="entry name" value="FAD/NAD(P)-binding domain"/>
    <property type="match status" value="1"/>
</dbReference>
<organism evidence="8 9">
    <name type="scientific">Gloeophyllum trabeum (strain ATCC 11539 / FP-39264 / Madison 617)</name>
    <name type="common">Brown rot fungus</name>
    <dbReference type="NCBI Taxonomy" id="670483"/>
    <lineage>
        <taxon>Eukaryota</taxon>
        <taxon>Fungi</taxon>
        <taxon>Dikarya</taxon>
        <taxon>Basidiomycota</taxon>
        <taxon>Agaricomycotina</taxon>
        <taxon>Agaricomycetes</taxon>
        <taxon>Gloeophyllales</taxon>
        <taxon>Gloeophyllaceae</taxon>
        <taxon>Gloeophyllum</taxon>
    </lineage>
</organism>
<keyword evidence="3" id="KW-0274">FAD</keyword>
<evidence type="ECO:0000256" key="3">
    <source>
        <dbReference type="ARBA" id="ARBA00022827"/>
    </source>
</evidence>
<evidence type="ECO:0000313" key="8">
    <source>
        <dbReference type="EMBL" id="EPQ53947.1"/>
    </source>
</evidence>
<evidence type="ECO:0000256" key="1">
    <source>
        <dbReference type="ARBA" id="ARBA00007992"/>
    </source>
</evidence>
<evidence type="ECO:0000256" key="6">
    <source>
        <dbReference type="SAM" id="Phobius"/>
    </source>
</evidence>
<dbReference type="HOGENOM" id="CLU_009665_19_3_1"/>
<dbReference type="OMA" id="LEDWVHD"/>
<keyword evidence="6" id="KW-0472">Membrane</keyword>
<evidence type="ECO:0000313" key="9">
    <source>
        <dbReference type="Proteomes" id="UP000030669"/>
    </source>
</evidence>
<dbReference type="SUPFAM" id="SSF51905">
    <property type="entry name" value="FAD/NAD(P)-binding domain"/>
    <property type="match status" value="1"/>
</dbReference>
<evidence type="ECO:0000256" key="4">
    <source>
        <dbReference type="ARBA" id="ARBA00023002"/>
    </source>
</evidence>
<dbReference type="GO" id="GO:0004497">
    <property type="term" value="F:monooxygenase activity"/>
    <property type="evidence" value="ECO:0007669"/>
    <property type="project" value="UniProtKB-KW"/>
</dbReference>
<proteinExistence type="inferred from homology"/>